<name>A0A8J9ZR58_BRALA</name>
<evidence type="ECO:0000313" key="16">
    <source>
        <dbReference type="EMBL" id="CAH1258075.1"/>
    </source>
</evidence>
<feature type="region of interest" description="Disordered" evidence="14">
    <location>
        <begin position="490"/>
        <end position="527"/>
    </location>
</feature>
<keyword evidence="5" id="KW-0479">Metal-binding</keyword>
<protein>
    <submittedName>
        <fullName evidence="16">EGR1 protein</fullName>
    </submittedName>
</protein>
<dbReference type="GO" id="GO:0000978">
    <property type="term" value="F:RNA polymerase II cis-regulatory region sequence-specific DNA binding"/>
    <property type="evidence" value="ECO:0007669"/>
    <property type="project" value="TreeGrafter"/>
</dbReference>
<evidence type="ECO:0000313" key="17">
    <source>
        <dbReference type="Proteomes" id="UP000838412"/>
    </source>
</evidence>
<evidence type="ECO:0000256" key="6">
    <source>
        <dbReference type="ARBA" id="ARBA00022737"/>
    </source>
</evidence>
<dbReference type="OrthoDB" id="8197458at2759"/>
<feature type="region of interest" description="Disordered" evidence="14">
    <location>
        <begin position="137"/>
        <end position="163"/>
    </location>
</feature>
<evidence type="ECO:0000256" key="4">
    <source>
        <dbReference type="ARBA" id="ARBA00022490"/>
    </source>
</evidence>
<evidence type="ECO:0000256" key="9">
    <source>
        <dbReference type="ARBA" id="ARBA00023015"/>
    </source>
</evidence>
<organism evidence="16 17">
    <name type="scientific">Branchiostoma lanceolatum</name>
    <name type="common">Common lancelet</name>
    <name type="synonym">Amphioxus lanceolatum</name>
    <dbReference type="NCBI Taxonomy" id="7740"/>
    <lineage>
        <taxon>Eukaryota</taxon>
        <taxon>Metazoa</taxon>
        <taxon>Chordata</taxon>
        <taxon>Cephalochordata</taxon>
        <taxon>Leptocardii</taxon>
        <taxon>Amphioxiformes</taxon>
        <taxon>Branchiostomatidae</taxon>
        <taxon>Branchiostoma</taxon>
    </lineage>
</organism>
<evidence type="ECO:0000256" key="10">
    <source>
        <dbReference type="ARBA" id="ARBA00023125"/>
    </source>
</evidence>
<keyword evidence="7 13" id="KW-0863">Zinc-finger</keyword>
<evidence type="ECO:0000256" key="11">
    <source>
        <dbReference type="ARBA" id="ARBA00023163"/>
    </source>
</evidence>
<dbReference type="Gene3D" id="3.30.160.60">
    <property type="entry name" value="Classic Zinc Finger"/>
    <property type="match status" value="3"/>
</dbReference>
<dbReference type="GO" id="GO:0005634">
    <property type="term" value="C:nucleus"/>
    <property type="evidence" value="ECO:0007669"/>
    <property type="project" value="UniProtKB-SubCell"/>
</dbReference>
<keyword evidence="9" id="KW-0805">Transcription regulation</keyword>
<keyword evidence="6" id="KW-0677">Repeat</keyword>
<dbReference type="FunFam" id="3.30.160.60:FF:000092">
    <property type="entry name" value="Early growth response protein 3"/>
    <property type="match status" value="1"/>
</dbReference>
<evidence type="ECO:0000259" key="15">
    <source>
        <dbReference type="PROSITE" id="PS50157"/>
    </source>
</evidence>
<evidence type="ECO:0000256" key="12">
    <source>
        <dbReference type="ARBA" id="ARBA00023242"/>
    </source>
</evidence>
<keyword evidence="4" id="KW-0963">Cytoplasm</keyword>
<feature type="compositionally biased region" description="Low complexity" evidence="14">
    <location>
        <begin position="513"/>
        <end position="527"/>
    </location>
</feature>
<evidence type="ECO:0000256" key="14">
    <source>
        <dbReference type="SAM" id="MobiDB-lite"/>
    </source>
</evidence>
<proteinExistence type="inferred from homology"/>
<dbReference type="GO" id="GO:0000981">
    <property type="term" value="F:DNA-binding transcription factor activity, RNA polymerase II-specific"/>
    <property type="evidence" value="ECO:0007669"/>
    <property type="project" value="TreeGrafter"/>
</dbReference>
<evidence type="ECO:0000256" key="5">
    <source>
        <dbReference type="ARBA" id="ARBA00022723"/>
    </source>
</evidence>
<keyword evidence="12" id="KW-0539">Nucleus</keyword>
<feature type="domain" description="C2H2-type" evidence="15">
    <location>
        <begin position="419"/>
        <end position="448"/>
    </location>
</feature>
<reference evidence="16" key="1">
    <citation type="submission" date="2022-01" db="EMBL/GenBank/DDBJ databases">
        <authorList>
            <person name="Braso-Vives M."/>
        </authorList>
    </citation>
    <scope>NUCLEOTIDE SEQUENCE</scope>
</reference>
<feature type="compositionally biased region" description="Basic residues" evidence="14">
    <location>
        <begin position="494"/>
        <end position="506"/>
    </location>
</feature>
<comment type="subcellular location">
    <subcellularLocation>
        <location evidence="2">Cytoplasm</location>
    </subcellularLocation>
    <subcellularLocation>
        <location evidence="1">Nucleus</location>
    </subcellularLocation>
</comment>
<keyword evidence="17" id="KW-1185">Reference proteome</keyword>
<dbReference type="InterPro" id="IPR036236">
    <property type="entry name" value="Znf_C2H2_sf"/>
</dbReference>
<dbReference type="SUPFAM" id="SSF57667">
    <property type="entry name" value="beta-beta-alpha zinc fingers"/>
    <property type="match status" value="2"/>
</dbReference>
<feature type="domain" description="C2H2-type" evidence="15">
    <location>
        <begin position="449"/>
        <end position="476"/>
    </location>
</feature>
<evidence type="ECO:0000256" key="7">
    <source>
        <dbReference type="ARBA" id="ARBA00022771"/>
    </source>
</evidence>
<evidence type="ECO:0000256" key="13">
    <source>
        <dbReference type="PROSITE-ProRule" id="PRU00042"/>
    </source>
</evidence>
<dbReference type="Pfam" id="PF00096">
    <property type="entry name" value="zf-C2H2"/>
    <property type="match status" value="3"/>
</dbReference>
<keyword evidence="10" id="KW-0238">DNA-binding</keyword>
<evidence type="ECO:0000256" key="1">
    <source>
        <dbReference type="ARBA" id="ARBA00004123"/>
    </source>
</evidence>
<comment type="similarity">
    <text evidence="3">Belongs to the EGR C2H2-type zinc-finger protein family.</text>
</comment>
<feature type="compositionally biased region" description="Polar residues" evidence="14">
    <location>
        <begin position="137"/>
        <end position="150"/>
    </location>
</feature>
<keyword evidence="11" id="KW-0804">Transcription</keyword>
<evidence type="ECO:0000256" key="8">
    <source>
        <dbReference type="ARBA" id="ARBA00022833"/>
    </source>
</evidence>
<accession>A0A8J9ZR58</accession>
<dbReference type="OMA" id="TTCENTY"/>
<dbReference type="AlphaFoldDB" id="A0A8J9ZR58"/>
<sequence>MASDWPPNFPDVTRIQNIRKTPTSSAALSRLSERSRTLLVYLRKPHRSLTSAPRVLPLRLGDDRKQPDQAPLTSELLVLAEQMSRMMDALDTLSQVATELKLSEAATSSLLCFDTSFFNNPAPLPANLRPEDLSVHTTVPSATSSDSIYTQGEPASEFSDHSSDSLGNFNAEFTIAPVADFCKREGEASSYPDTSKAGNRIVYRGSFTTAGAGSGDTAWQWPAEHTASLLTLLNTNIQNALSMTQQSQPEPLPPVCTSPLASQAESVSSSHSPCLTPEPDSTTAYTTCENTYLADTKTYTGAPMDMSGTCLPIFSQPEPQRNLPINGNVKYQWPVIPDFPFQQQSQVDKATPPPQYGAEHMVLQSGPLTDFVTLTQKLISQPYRMSPSPNKVASDTVNKPQARKYPNRNSKTPPHERPYACPVDTCDRRFSRSDELTRHIRIHTGQKPFQCRICMRNFSRSDHLTTHIRTHTGEKPFQCDTCGRKFARSDERKRHTKIHLRQKGKKDCKTLASSSDSPSTVSVPPHSSLLTLPVSTVTTSA</sequence>
<dbReference type="GO" id="GO:0008270">
    <property type="term" value="F:zinc ion binding"/>
    <property type="evidence" value="ECO:0007669"/>
    <property type="project" value="UniProtKB-KW"/>
</dbReference>
<evidence type="ECO:0000256" key="2">
    <source>
        <dbReference type="ARBA" id="ARBA00004496"/>
    </source>
</evidence>
<dbReference type="InterPro" id="IPR013087">
    <property type="entry name" value="Znf_C2H2_type"/>
</dbReference>
<evidence type="ECO:0000256" key="3">
    <source>
        <dbReference type="ARBA" id="ARBA00005682"/>
    </source>
</evidence>
<feature type="region of interest" description="Disordered" evidence="14">
    <location>
        <begin position="383"/>
        <end position="420"/>
    </location>
</feature>
<dbReference type="PANTHER" id="PTHR23235:SF60">
    <property type="entry name" value="STRIPE, ISOFORM D"/>
    <property type="match status" value="1"/>
</dbReference>
<dbReference type="GO" id="GO:0005737">
    <property type="term" value="C:cytoplasm"/>
    <property type="evidence" value="ECO:0007669"/>
    <property type="project" value="UniProtKB-SubCell"/>
</dbReference>
<gene>
    <name evidence="16" type="primary">EGR1</name>
    <name evidence="16" type="ORF">BLAG_LOCUS15772</name>
</gene>
<feature type="domain" description="C2H2-type" evidence="15">
    <location>
        <begin position="477"/>
        <end position="504"/>
    </location>
</feature>
<keyword evidence="8" id="KW-0862">Zinc</keyword>
<dbReference type="PROSITE" id="PS50157">
    <property type="entry name" value="ZINC_FINGER_C2H2_2"/>
    <property type="match status" value="3"/>
</dbReference>
<dbReference type="PANTHER" id="PTHR23235">
    <property type="entry name" value="KRUEPPEL-LIKE TRANSCRIPTION FACTOR"/>
    <property type="match status" value="1"/>
</dbReference>
<feature type="compositionally biased region" description="Polar residues" evidence="14">
    <location>
        <begin position="387"/>
        <end position="399"/>
    </location>
</feature>
<dbReference type="Proteomes" id="UP000838412">
    <property type="component" value="Chromosome 3"/>
</dbReference>
<dbReference type="SMART" id="SM00355">
    <property type="entry name" value="ZnF_C2H2"/>
    <property type="match status" value="3"/>
</dbReference>
<dbReference type="EMBL" id="OV696688">
    <property type="protein sequence ID" value="CAH1258075.1"/>
    <property type="molecule type" value="Genomic_DNA"/>
</dbReference>
<dbReference type="PROSITE" id="PS00028">
    <property type="entry name" value="ZINC_FINGER_C2H2_1"/>
    <property type="match status" value="3"/>
</dbReference>